<dbReference type="STRING" id="721133.SAMN05216176_109152"/>
<sequence length="161" mass="17530">MASYVVMEPPREGPENAALVRDGFAFLAFVIPFLWFLWHRMWIEAALAFAAALLLGALGTLEGWQTASSVMSLCLSVLIGLEARNLRVAMLRRRGWRERGVVEADNMADAELRFLSDFSAGNAAPIDEMPIAPDRRAMSGASSVRGDTGPALGLFTYPGAR</sequence>
<evidence type="ECO:0000313" key="3">
    <source>
        <dbReference type="Proteomes" id="UP000007374"/>
    </source>
</evidence>
<keyword evidence="1" id="KW-1133">Transmembrane helix</keyword>
<evidence type="ECO:0000256" key="1">
    <source>
        <dbReference type="SAM" id="Phobius"/>
    </source>
</evidence>
<dbReference type="RefSeq" id="WP_009450971.1">
    <property type="nucleotide sequence ID" value="NZ_AMSI01000009.1"/>
</dbReference>
<dbReference type="AlphaFoldDB" id="K2NQS8"/>
<proteinExistence type="predicted"/>
<dbReference type="Pfam" id="PF10947">
    <property type="entry name" value="DUF2628"/>
    <property type="match status" value="1"/>
</dbReference>
<protein>
    <recommendedName>
        <fullName evidence="4">DUF2628 domain-containing protein</fullName>
    </recommendedName>
</protein>
<comment type="caution">
    <text evidence="2">The sequence shown here is derived from an EMBL/GenBank/DDBJ whole genome shotgun (WGS) entry which is preliminary data.</text>
</comment>
<dbReference type="InterPro" id="IPR024399">
    <property type="entry name" value="DUF2628"/>
</dbReference>
<dbReference type="Proteomes" id="UP000007374">
    <property type="component" value="Unassembled WGS sequence"/>
</dbReference>
<feature type="transmembrane region" description="Helical" evidence="1">
    <location>
        <begin position="45"/>
        <end position="64"/>
    </location>
</feature>
<evidence type="ECO:0000313" key="2">
    <source>
        <dbReference type="EMBL" id="EKF41730.1"/>
    </source>
</evidence>
<name>K2NQS8_9HYPH</name>
<dbReference type="PATRIC" id="fig|1231190.3.peg.2902"/>
<keyword evidence="1" id="KW-0472">Membrane</keyword>
<keyword evidence="1" id="KW-0812">Transmembrane</keyword>
<dbReference type="eggNOG" id="ENOG50331PK">
    <property type="taxonomic scope" value="Bacteria"/>
</dbReference>
<evidence type="ECO:0008006" key="4">
    <source>
        <dbReference type="Google" id="ProtNLM"/>
    </source>
</evidence>
<organism evidence="2 3">
    <name type="scientific">Nitratireductor indicus C115</name>
    <dbReference type="NCBI Taxonomy" id="1231190"/>
    <lineage>
        <taxon>Bacteria</taxon>
        <taxon>Pseudomonadati</taxon>
        <taxon>Pseudomonadota</taxon>
        <taxon>Alphaproteobacteria</taxon>
        <taxon>Hyphomicrobiales</taxon>
        <taxon>Phyllobacteriaceae</taxon>
        <taxon>Nitratireductor</taxon>
    </lineage>
</organism>
<reference evidence="2 3" key="1">
    <citation type="journal article" date="2012" name="J. Bacteriol.">
        <title>Genome Sequence of Nitratireductor indicus Type Strain C115.</title>
        <authorList>
            <person name="Lai Q."/>
            <person name="Li G."/>
            <person name="Yu Z."/>
            <person name="Shao Z."/>
        </authorList>
    </citation>
    <scope>NUCLEOTIDE SEQUENCE [LARGE SCALE GENOMIC DNA]</scope>
    <source>
        <strain evidence="2 3">C115</strain>
    </source>
</reference>
<dbReference type="OrthoDB" id="7285394at2"/>
<accession>K2NQS8</accession>
<keyword evidence="3" id="KW-1185">Reference proteome</keyword>
<gene>
    <name evidence="2" type="ORF">NA8A_13974</name>
</gene>
<feature type="transmembrane region" description="Helical" evidence="1">
    <location>
        <begin position="20"/>
        <end position="38"/>
    </location>
</feature>
<dbReference type="EMBL" id="AMSI01000009">
    <property type="protein sequence ID" value="EKF41730.1"/>
    <property type="molecule type" value="Genomic_DNA"/>
</dbReference>